<evidence type="ECO:0000259" key="2">
    <source>
        <dbReference type="PROSITE" id="PS51782"/>
    </source>
</evidence>
<dbReference type="SUPFAM" id="SSF54106">
    <property type="entry name" value="LysM domain"/>
    <property type="match status" value="1"/>
</dbReference>
<protein>
    <recommendedName>
        <fullName evidence="2">LysM domain-containing protein</fullName>
    </recommendedName>
</protein>
<feature type="compositionally biased region" description="Pro residues" evidence="1">
    <location>
        <begin position="436"/>
        <end position="460"/>
    </location>
</feature>
<sequence length="529" mass="58553">MRRSCFFLFLCSVLFMGAASPDEATYTVRSGDTLSSIAAAYMPYTAAYTRKELIANIKAINKIEGPLSIGQSLSIPVAWKEPLKARTVTRPRDFPAKGLYMNPSSAGTRFIFDSAERLKNLGGNTIVFDAKDDLGAITYPSPIRRAYCPEEKYYPNIEELPKLVEFLHRMGIHVAARVVVFHDPIMSRNRPEWCINREKNWLDPANPDVQKYILTVIEELVENGVDEIQLDYIRYHADGRTDTGVEGVSRTDVIASFLEKVYAITKPRGVLLSVDMFGIVIWQRDVDVLVVGQDIAKMKHHVDIISPMLYPSHFSPGFDGVKNPADDPYRFIHNGIKRMKELVGDEVVIRPWLQSFPLRVTTGFDARYIRTQIEAARDAGGTGWLLWSPGNHYNDAYRAMQDMMKPENPPDVLEANRDHLKEETALTAPGAMAAPEPAPGPSPAVHPASGPAPAPASEPEPAPDHPADPANTPEPLHKLSPEPAPATSPARLDAQPPEPLETSRQQLKDIQSSGNERMPTPGLDGPPRG</sequence>
<dbReference type="CDD" id="cd00118">
    <property type="entry name" value="LysM"/>
    <property type="match status" value="1"/>
</dbReference>
<dbReference type="SUPFAM" id="SSF51445">
    <property type="entry name" value="(Trans)glycosidases"/>
    <property type="match status" value="1"/>
</dbReference>
<feature type="domain" description="LysM" evidence="2">
    <location>
        <begin position="24"/>
        <end position="75"/>
    </location>
</feature>
<dbReference type="InterPro" id="IPR018392">
    <property type="entry name" value="LysM"/>
</dbReference>
<dbReference type="EMBL" id="CAADRM010000092">
    <property type="protein sequence ID" value="VFU14453.1"/>
    <property type="molecule type" value="Genomic_DNA"/>
</dbReference>
<gene>
    <name evidence="3" type="ORF">SCFA_30002</name>
</gene>
<feature type="compositionally biased region" description="Polar residues" evidence="1">
    <location>
        <begin position="502"/>
        <end position="515"/>
    </location>
</feature>
<evidence type="ECO:0000256" key="1">
    <source>
        <dbReference type="SAM" id="MobiDB-lite"/>
    </source>
</evidence>
<dbReference type="Pfam" id="PF01476">
    <property type="entry name" value="LysM"/>
    <property type="match status" value="1"/>
</dbReference>
<reference evidence="3" key="1">
    <citation type="submission" date="2019-03" db="EMBL/GenBank/DDBJ databases">
        <authorList>
            <person name="Hao L."/>
        </authorList>
    </citation>
    <scope>NUCLEOTIDE SEQUENCE</scope>
</reference>
<dbReference type="PROSITE" id="PS51782">
    <property type="entry name" value="LYSM"/>
    <property type="match status" value="1"/>
</dbReference>
<dbReference type="Pfam" id="PF13200">
    <property type="entry name" value="DUF4015"/>
    <property type="match status" value="1"/>
</dbReference>
<proteinExistence type="predicted"/>
<dbReference type="AlphaFoldDB" id="A0A485M1F5"/>
<dbReference type="PANTHER" id="PTHR43405">
    <property type="entry name" value="GLYCOSYL HYDROLASE DIGH"/>
    <property type="match status" value="1"/>
</dbReference>
<dbReference type="SMART" id="SM00257">
    <property type="entry name" value="LysM"/>
    <property type="match status" value="1"/>
</dbReference>
<dbReference type="InterPro" id="IPR036779">
    <property type="entry name" value="LysM_dom_sf"/>
</dbReference>
<organism evidence="3">
    <name type="scientific">anaerobic digester metagenome</name>
    <dbReference type="NCBI Taxonomy" id="1263854"/>
    <lineage>
        <taxon>unclassified sequences</taxon>
        <taxon>metagenomes</taxon>
        <taxon>ecological metagenomes</taxon>
    </lineage>
</organism>
<feature type="region of interest" description="Disordered" evidence="1">
    <location>
        <begin position="431"/>
        <end position="529"/>
    </location>
</feature>
<dbReference type="Gene3D" id="3.20.20.80">
    <property type="entry name" value="Glycosidases"/>
    <property type="match status" value="1"/>
</dbReference>
<accession>A0A485M1F5</accession>
<dbReference type="Gene3D" id="3.10.350.10">
    <property type="entry name" value="LysM domain"/>
    <property type="match status" value="1"/>
</dbReference>
<dbReference type="InterPro" id="IPR052177">
    <property type="entry name" value="Divisome_Glycosyl_Hydrolase"/>
</dbReference>
<name>A0A485M1F5_9ZZZZ</name>
<evidence type="ECO:0000313" key="3">
    <source>
        <dbReference type="EMBL" id="VFU14453.1"/>
    </source>
</evidence>
<dbReference type="InterPro" id="IPR025275">
    <property type="entry name" value="DUF4015"/>
</dbReference>
<dbReference type="InterPro" id="IPR017853">
    <property type="entry name" value="GH"/>
</dbReference>
<dbReference type="PANTHER" id="PTHR43405:SF1">
    <property type="entry name" value="GLYCOSYL HYDROLASE DIGH"/>
    <property type="match status" value="1"/>
</dbReference>